<dbReference type="PANTHER" id="PTHR43156:SF2">
    <property type="entry name" value="STAGE II SPORULATION PROTEIN E"/>
    <property type="match status" value="1"/>
</dbReference>
<dbReference type="InterPro" id="IPR001932">
    <property type="entry name" value="PPM-type_phosphatase-like_dom"/>
</dbReference>
<evidence type="ECO:0000313" key="4">
    <source>
        <dbReference type="EMBL" id="QKW47781.1"/>
    </source>
</evidence>
<protein>
    <submittedName>
        <fullName evidence="4">SpoIIE family protein phosphatase</fullName>
    </submittedName>
</protein>
<proteinExistence type="predicted"/>
<sequence>MTAPVPRPREHTALLVSPVGTEQDVFALRRHAKTISQAVGLDNRDQVRLATALSELGRDLLRPGIMTAAFTLQRQPPALQAVLQWRDDRTPSSDSLSAVTRLLPQTRFEEASSLIPTAAGRSHRSHGGRIEISCPIPDAAARDLKAEHVLALLESASPTSAIDDLQAQTRDLIAALQEAHAQRDELERLNEELTETNAGVMALYAELTVEHKDVVERYGQEHELAVTLQRTFLPASLPKVEGMDLAVRYMPATAATEIGGDFYEALATPTGLLLAVGDVVGHSLQAATVMGELRHALRAYAAQNHPPHILLQQLDHLLGLHQPGWTATVCIVLVEPGNARIQVANAGHLPPLLLSPSGAARFLNEHGPLLGLGLPQPPAVRHSVEPGSQLLMITDGLIETRNSDIQDRLRLLGTIASNSQDGPDALCTMLVDTFGKDPEDDIIVFAARLSTPGPHTNR</sequence>
<dbReference type="EMBL" id="CP054927">
    <property type="protein sequence ID" value="QKW47781.1"/>
    <property type="molecule type" value="Genomic_DNA"/>
</dbReference>
<dbReference type="SUPFAM" id="SSF81606">
    <property type="entry name" value="PP2C-like"/>
    <property type="match status" value="1"/>
</dbReference>
<reference evidence="4 5" key="1">
    <citation type="submission" date="2020-06" db="EMBL/GenBank/DDBJ databases">
        <title>Genome mining for natural products.</title>
        <authorList>
            <person name="Zhang B."/>
            <person name="Shi J."/>
            <person name="Ge H."/>
        </authorList>
    </citation>
    <scope>NUCLEOTIDE SEQUENCE [LARGE SCALE GENOMIC DNA]</scope>
    <source>
        <strain evidence="4 5">NA06532</strain>
        <plasmid evidence="4 5">unnamed1</plasmid>
    </source>
</reference>
<dbReference type="PANTHER" id="PTHR43156">
    <property type="entry name" value="STAGE II SPORULATION PROTEIN E-RELATED"/>
    <property type="match status" value="1"/>
</dbReference>
<dbReference type="AlphaFoldDB" id="A0A7H8N093"/>
<dbReference type="SMART" id="SM00331">
    <property type="entry name" value="PP2C_SIG"/>
    <property type="match status" value="1"/>
</dbReference>
<dbReference type="GeneID" id="87636486"/>
<dbReference type="Pfam" id="PF07228">
    <property type="entry name" value="SpoIIE"/>
    <property type="match status" value="1"/>
</dbReference>
<dbReference type="PROSITE" id="PS51746">
    <property type="entry name" value="PPM_2"/>
    <property type="match status" value="1"/>
</dbReference>
<keyword evidence="1" id="KW-0378">Hydrolase</keyword>
<feature type="domain" description="PPM-type phosphatase" evidence="3">
    <location>
        <begin position="244"/>
        <end position="449"/>
    </location>
</feature>
<keyword evidence="4" id="KW-0614">Plasmid</keyword>
<name>A0A7H8N093_STRMI</name>
<evidence type="ECO:0000259" key="3">
    <source>
        <dbReference type="PROSITE" id="PS51746"/>
    </source>
</evidence>
<dbReference type="Gene3D" id="3.60.40.10">
    <property type="entry name" value="PPM-type phosphatase domain"/>
    <property type="match status" value="1"/>
</dbReference>
<evidence type="ECO:0000256" key="2">
    <source>
        <dbReference type="SAM" id="Coils"/>
    </source>
</evidence>
<gene>
    <name evidence="4" type="ORF">HUT09_35010</name>
</gene>
<evidence type="ECO:0000313" key="5">
    <source>
        <dbReference type="Proteomes" id="UP000509345"/>
    </source>
</evidence>
<dbReference type="Proteomes" id="UP000509345">
    <property type="component" value="Plasmid unnamed1"/>
</dbReference>
<keyword evidence="2" id="KW-0175">Coiled coil</keyword>
<dbReference type="InterPro" id="IPR036457">
    <property type="entry name" value="PPM-type-like_dom_sf"/>
</dbReference>
<geneLocation type="plasmid" evidence="4 5">
    <name>unnamed1</name>
</geneLocation>
<evidence type="ECO:0000256" key="1">
    <source>
        <dbReference type="ARBA" id="ARBA00022801"/>
    </source>
</evidence>
<organism evidence="4 5">
    <name type="scientific">Streptomyces microflavus</name>
    <name type="common">Streptomyces lipmanii</name>
    <dbReference type="NCBI Taxonomy" id="1919"/>
    <lineage>
        <taxon>Bacteria</taxon>
        <taxon>Bacillati</taxon>
        <taxon>Actinomycetota</taxon>
        <taxon>Actinomycetes</taxon>
        <taxon>Kitasatosporales</taxon>
        <taxon>Streptomycetaceae</taxon>
        <taxon>Streptomyces</taxon>
    </lineage>
</organism>
<accession>A0A7H8N093</accession>
<dbReference type="InterPro" id="IPR052016">
    <property type="entry name" value="Bact_Sigma-Reg"/>
</dbReference>
<dbReference type="RefSeq" id="WP_176145668.1">
    <property type="nucleotide sequence ID" value="NZ_CP054927.1"/>
</dbReference>
<dbReference type="GO" id="GO:0016791">
    <property type="term" value="F:phosphatase activity"/>
    <property type="evidence" value="ECO:0007669"/>
    <property type="project" value="TreeGrafter"/>
</dbReference>
<feature type="coiled-coil region" evidence="2">
    <location>
        <begin position="162"/>
        <end position="206"/>
    </location>
</feature>